<dbReference type="InterPro" id="IPR002123">
    <property type="entry name" value="Plipid/glycerol_acylTrfase"/>
</dbReference>
<dbReference type="InterPro" id="IPR032098">
    <property type="entry name" value="Acyltransf_C"/>
</dbReference>
<keyword evidence="5" id="KW-1133">Transmembrane helix</keyword>
<sequence>MDWQRWKSSGLPALLALPSMLWLAACCNVLQVLCLILWAAGLRKEYTRAIRFIVEVMHRPFLFLMEYSGSRVYIYGEGDVKADVLHTLGYNQSMIFSNHRGDLDWLIGLLVEDNGGGLGCCKAIVKQELVFLPLFGFAWWSADFICINRNWQSDRRKLDAGYQRQHEYRQWDIPYTLTIFPEGTRLTPEKLRDSQDFCASKGYPRLENSLCPRAKGLWSAVNGMQLDCVYDITVVQSENGKANILTLAQGIPAEFHDAAGVFWSWNHSRTELQELTSEQQREFEEASSAGEAKVRSFTQARQAVEAKSLSRGFYPFAPHLKGKKGKGKRFGKSKRNSKSKMTSMSSRPSPPVLDSAEAFAVGDWGRRAMGLRLEALRSEGFHRNFPEQLQDKRIGLRAAEQSALRRLEQVRRLRQCLPETAIAELAIVPDASADGYPSNPKPNMEYWSTRSSLNTQADVLELESDPEFPPCLEHDAEVCCVAQNDKLQIEVHVQKLDPSGIPVEEDTFQKWILERWLRKDAQLARFAKDGHLGADQGPDGRHLLSVSPACGQTVVGAIAWWLLSTACFLCFCVLSGRYRLLAGVGLGTLLFVVLTAVVVHQVHFTHSAQGKKSK</sequence>
<gene>
    <name evidence="7" type="primary">LPAT2</name>
    <name evidence="7" type="ORF">AK812_SmicGene32368</name>
</gene>
<feature type="domain" description="Phospholipid/glycerol acyltransferase" evidence="6">
    <location>
        <begin position="93"/>
        <end position="210"/>
    </location>
</feature>
<dbReference type="Pfam" id="PF16076">
    <property type="entry name" value="Acyltransf_C"/>
    <property type="match status" value="1"/>
</dbReference>
<dbReference type="PANTHER" id="PTHR10983">
    <property type="entry name" value="1-ACYLGLYCEROL-3-PHOSPHATE ACYLTRANSFERASE-RELATED"/>
    <property type="match status" value="1"/>
</dbReference>
<keyword evidence="2 7" id="KW-0808">Transferase</keyword>
<keyword evidence="8" id="KW-1185">Reference proteome</keyword>
<dbReference type="AlphaFoldDB" id="A0A1Q9CUB6"/>
<reference evidence="7 8" key="1">
    <citation type="submission" date="2016-02" db="EMBL/GenBank/DDBJ databases">
        <title>Genome analysis of coral dinoflagellate symbionts highlights evolutionary adaptations to a symbiotic lifestyle.</title>
        <authorList>
            <person name="Aranda M."/>
            <person name="Li Y."/>
            <person name="Liew Y.J."/>
            <person name="Baumgarten S."/>
            <person name="Simakov O."/>
            <person name="Wilson M."/>
            <person name="Piel J."/>
            <person name="Ashoor H."/>
            <person name="Bougouffa S."/>
            <person name="Bajic V.B."/>
            <person name="Ryu T."/>
            <person name="Ravasi T."/>
            <person name="Bayer T."/>
            <person name="Micklem G."/>
            <person name="Kim H."/>
            <person name="Bhak J."/>
            <person name="Lajeunesse T.C."/>
            <person name="Voolstra C.R."/>
        </authorList>
    </citation>
    <scope>NUCLEOTIDE SEQUENCE [LARGE SCALE GENOMIC DNA]</scope>
    <source>
        <strain evidence="7 8">CCMP2467</strain>
    </source>
</reference>
<evidence type="ECO:0000256" key="1">
    <source>
        <dbReference type="ARBA" id="ARBA00008655"/>
    </source>
</evidence>
<evidence type="ECO:0000313" key="7">
    <source>
        <dbReference type="EMBL" id="OLP86503.1"/>
    </source>
</evidence>
<protein>
    <submittedName>
        <fullName evidence="7">1-acyl-sn-glycerol-3-phosphate acyltransferase 2</fullName>
    </submittedName>
</protein>
<dbReference type="OrthoDB" id="189226at2759"/>
<comment type="similarity">
    <text evidence="1">Belongs to the 1-acyl-sn-glycerol-3-phosphate acyltransferase family.</text>
</comment>
<proteinExistence type="inferred from homology"/>
<accession>A0A1Q9CUB6</accession>
<dbReference type="SMART" id="SM00563">
    <property type="entry name" value="PlsC"/>
    <property type="match status" value="1"/>
</dbReference>
<evidence type="ECO:0000313" key="8">
    <source>
        <dbReference type="Proteomes" id="UP000186817"/>
    </source>
</evidence>
<feature type="transmembrane region" description="Helical" evidence="5">
    <location>
        <begin position="20"/>
        <end position="42"/>
    </location>
</feature>
<keyword evidence="5" id="KW-0472">Membrane</keyword>
<feature type="compositionally biased region" description="Basic residues" evidence="4">
    <location>
        <begin position="320"/>
        <end position="338"/>
    </location>
</feature>
<feature type="region of interest" description="Disordered" evidence="4">
    <location>
        <begin position="317"/>
        <end position="352"/>
    </location>
</feature>
<dbReference type="PANTHER" id="PTHR10983:SF16">
    <property type="entry name" value="LYSOCARDIOLIPIN ACYLTRANSFERASE 1"/>
    <property type="match status" value="1"/>
</dbReference>
<comment type="caution">
    <text evidence="7">The sequence shown here is derived from an EMBL/GenBank/DDBJ whole genome shotgun (WGS) entry which is preliminary data.</text>
</comment>
<evidence type="ECO:0000259" key="6">
    <source>
        <dbReference type="SMART" id="SM00563"/>
    </source>
</evidence>
<dbReference type="SUPFAM" id="SSF69593">
    <property type="entry name" value="Glycerol-3-phosphate (1)-acyltransferase"/>
    <property type="match status" value="1"/>
</dbReference>
<evidence type="ECO:0000256" key="4">
    <source>
        <dbReference type="SAM" id="MobiDB-lite"/>
    </source>
</evidence>
<dbReference type="EMBL" id="LSRX01000912">
    <property type="protein sequence ID" value="OLP86503.1"/>
    <property type="molecule type" value="Genomic_DNA"/>
</dbReference>
<evidence type="ECO:0000256" key="5">
    <source>
        <dbReference type="SAM" id="Phobius"/>
    </source>
</evidence>
<dbReference type="GO" id="GO:0003841">
    <property type="term" value="F:1-acylglycerol-3-phosphate O-acyltransferase activity"/>
    <property type="evidence" value="ECO:0007669"/>
    <property type="project" value="TreeGrafter"/>
</dbReference>
<dbReference type="PROSITE" id="PS51257">
    <property type="entry name" value="PROKAR_LIPOPROTEIN"/>
    <property type="match status" value="1"/>
</dbReference>
<dbReference type="Pfam" id="PF01553">
    <property type="entry name" value="Acyltransferase"/>
    <property type="match status" value="1"/>
</dbReference>
<dbReference type="GO" id="GO:0012505">
    <property type="term" value="C:endomembrane system"/>
    <property type="evidence" value="ECO:0007669"/>
    <property type="project" value="TreeGrafter"/>
</dbReference>
<dbReference type="Proteomes" id="UP000186817">
    <property type="component" value="Unassembled WGS sequence"/>
</dbReference>
<evidence type="ECO:0000256" key="3">
    <source>
        <dbReference type="ARBA" id="ARBA00023315"/>
    </source>
</evidence>
<keyword evidence="3 7" id="KW-0012">Acyltransferase</keyword>
<keyword evidence="5" id="KW-0812">Transmembrane</keyword>
<dbReference type="CDD" id="cd07990">
    <property type="entry name" value="LPLAT_LCLAT1-like"/>
    <property type="match status" value="1"/>
</dbReference>
<feature type="transmembrane region" description="Helical" evidence="5">
    <location>
        <begin position="554"/>
        <end position="576"/>
    </location>
</feature>
<feature type="transmembrane region" description="Helical" evidence="5">
    <location>
        <begin position="582"/>
        <end position="604"/>
    </location>
</feature>
<name>A0A1Q9CUB6_SYMMI</name>
<evidence type="ECO:0000256" key="2">
    <source>
        <dbReference type="ARBA" id="ARBA00022679"/>
    </source>
</evidence>
<organism evidence="7 8">
    <name type="scientific">Symbiodinium microadriaticum</name>
    <name type="common">Dinoflagellate</name>
    <name type="synonym">Zooxanthella microadriatica</name>
    <dbReference type="NCBI Taxonomy" id="2951"/>
    <lineage>
        <taxon>Eukaryota</taxon>
        <taxon>Sar</taxon>
        <taxon>Alveolata</taxon>
        <taxon>Dinophyceae</taxon>
        <taxon>Suessiales</taxon>
        <taxon>Symbiodiniaceae</taxon>
        <taxon>Symbiodinium</taxon>
    </lineage>
</organism>